<evidence type="ECO:0000313" key="4">
    <source>
        <dbReference type="WBParaSite" id="SMUV_0000603101-mRNA-1"/>
    </source>
</evidence>
<comment type="similarity">
    <text evidence="1">Belongs to the GILT family.</text>
</comment>
<dbReference type="AlphaFoldDB" id="A0A0N5AN55"/>
<evidence type="ECO:0000256" key="2">
    <source>
        <dbReference type="ARBA" id="ARBA00023180"/>
    </source>
</evidence>
<keyword evidence="3" id="KW-1185">Reference proteome</keyword>
<accession>A0A0N5AN55</accession>
<evidence type="ECO:0000313" key="3">
    <source>
        <dbReference type="Proteomes" id="UP000046393"/>
    </source>
</evidence>
<name>A0A0N5AN55_9BILA</name>
<evidence type="ECO:0000256" key="1">
    <source>
        <dbReference type="ARBA" id="ARBA00005679"/>
    </source>
</evidence>
<reference evidence="4" key="1">
    <citation type="submission" date="2017-02" db="UniProtKB">
        <authorList>
            <consortium name="WormBaseParasite"/>
        </authorList>
    </citation>
    <scope>IDENTIFICATION</scope>
</reference>
<keyword evidence="2" id="KW-0325">Glycoprotein</keyword>
<dbReference type="InterPro" id="IPR004911">
    <property type="entry name" value="Interferon-induced_GILT"/>
</dbReference>
<dbReference type="WBParaSite" id="SMUV_0000603101-mRNA-1">
    <property type="protein sequence ID" value="SMUV_0000603101-mRNA-1"/>
    <property type="gene ID" value="SMUV_0000603101"/>
</dbReference>
<sequence length="183" mass="20868">NVVQVEVYSEAQCGDSTRFTRRQLWPTYQKFEHTRRLQVSVISFGKASCQPEAGDYNCRCQHGQRECDLNQLMNCVQDFYNNDPGKYLPVFACIQGKTDLDYAKDYCIANNPELPLETIMKCTTGRRGRRLLALAGQKTAALQPPLNNVPLIRVNGVKSIDAFYEFEETICNEMQPKPVECTK</sequence>
<dbReference type="Pfam" id="PF03227">
    <property type="entry name" value="GILT"/>
    <property type="match status" value="1"/>
</dbReference>
<organism evidence="3 4">
    <name type="scientific">Syphacia muris</name>
    <dbReference type="NCBI Taxonomy" id="451379"/>
    <lineage>
        <taxon>Eukaryota</taxon>
        <taxon>Metazoa</taxon>
        <taxon>Ecdysozoa</taxon>
        <taxon>Nematoda</taxon>
        <taxon>Chromadorea</taxon>
        <taxon>Rhabditida</taxon>
        <taxon>Spirurina</taxon>
        <taxon>Oxyuridomorpha</taxon>
        <taxon>Oxyuroidea</taxon>
        <taxon>Oxyuridae</taxon>
        <taxon>Syphacia</taxon>
    </lineage>
</organism>
<dbReference type="STRING" id="451379.A0A0N5AN55"/>
<dbReference type="GO" id="GO:0016671">
    <property type="term" value="F:oxidoreductase activity, acting on a sulfur group of donors, disulfide as acceptor"/>
    <property type="evidence" value="ECO:0007669"/>
    <property type="project" value="InterPro"/>
</dbReference>
<proteinExistence type="inferred from homology"/>
<dbReference type="PANTHER" id="PTHR13234:SF70">
    <property type="entry name" value="GILT-LIKE PROTEIN C02D5.2"/>
    <property type="match status" value="1"/>
</dbReference>
<dbReference type="PANTHER" id="PTHR13234">
    <property type="entry name" value="GAMMA-INTERFERON INDUCIBLE LYSOSOMAL THIOL REDUCTASE GILT"/>
    <property type="match status" value="1"/>
</dbReference>
<protein>
    <submittedName>
        <fullName evidence="4">GDNF domain-containing protein</fullName>
    </submittedName>
</protein>
<dbReference type="Proteomes" id="UP000046393">
    <property type="component" value="Unplaced"/>
</dbReference>